<dbReference type="EMBL" id="KE721108">
    <property type="protein sequence ID" value="ERF72382.1"/>
    <property type="molecule type" value="Genomic_DNA"/>
</dbReference>
<dbReference type="OrthoDB" id="4781at2759"/>
<evidence type="ECO:0000256" key="15">
    <source>
        <dbReference type="ARBA" id="ARBA00093308"/>
    </source>
</evidence>
<evidence type="ECO:0000256" key="1">
    <source>
        <dbReference type="ARBA" id="ARBA00000822"/>
    </source>
</evidence>
<evidence type="ECO:0000256" key="9">
    <source>
        <dbReference type="ARBA" id="ARBA00022801"/>
    </source>
</evidence>
<sequence length="383" mass="42472">MHISTLFGALPVLIAILTPTTFAQTWSFCNPMNQTGCPNDIALGISNYSIDLTSQIMSTDVWNTTAGTINYDFKEGAQFIIEKKLESPTIQSNFHIFFGQVEVIMKAALGQGVVSSIVIQSDDLDEIDWEWIGGNQTHVQTNYFGKGNTTSYDRAIWHEVQTPQELYHNYTTDWQKDKTDFYIDGQVIRTLKKEEANGGKNYPQTPADVRLGIWPGGDPKNNEYTIEWAGGAVDYEQAPFTMAVKSVRVSDASTATEYHWSDQTGSMESIEVINGTKRAFGLDGNNSVSPAQTAAQRWRALSDTAKIAIFCSVGGVLLVAMGIMAFCCIKQRRAGKKERVLADAEFEKGTAELLAFRAEMNRQRALRMQDTKSGLGGNGYQKF</sequence>
<keyword evidence="10 16" id="KW-0472">Membrane</keyword>
<keyword evidence="5" id="KW-0964">Secreted</keyword>
<comment type="similarity">
    <text evidence="14">Belongs to the glycosyl hydrolase 16 family. CRH1 subfamily.</text>
</comment>
<dbReference type="InterPro" id="IPR013320">
    <property type="entry name" value="ConA-like_dom_sf"/>
</dbReference>
<evidence type="ECO:0000256" key="12">
    <source>
        <dbReference type="ARBA" id="ARBA00023295"/>
    </source>
</evidence>
<comment type="function">
    <text evidence="15">Dual chitinase/transglycosylase that plays a role in cell wall architecture. Chitinase and transglycosylase activities are coupled. Required for the polysaccharide cross-linking at the septa and the cell wall. More specifically, transfers chitin to 1,6-beta-glucan in the cell wall.</text>
</comment>
<dbReference type="AlphaFoldDB" id="U1G4X7"/>
<evidence type="ECO:0000256" key="2">
    <source>
        <dbReference type="ARBA" id="ARBA00004191"/>
    </source>
</evidence>
<evidence type="ECO:0000256" key="4">
    <source>
        <dbReference type="ARBA" id="ARBA00012729"/>
    </source>
</evidence>
<keyword evidence="16" id="KW-0812">Transmembrane</keyword>
<evidence type="ECO:0000256" key="14">
    <source>
        <dbReference type="ARBA" id="ARBA00038074"/>
    </source>
</evidence>
<dbReference type="InterPro" id="IPR050546">
    <property type="entry name" value="Glycosyl_Hydrlase_16"/>
</dbReference>
<keyword evidence="12" id="KW-0326">Glycosidase</keyword>
<organism evidence="19 20">
    <name type="scientific">Endocarpon pusillum (strain Z07020 / HMAS-L-300199)</name>
    <name type="common">Lichen-forming fungus</name>
    <dbReference type="NCBI Taxonomy" id="1263415"/>
    <lineage>
        <taxon>Eukaryota</taxon>
        <taxon>Fungi</taxon>
        <taxon>Dikarya</taxon>
        <taxon>Ascomycota</taxon>
        <taxon>Pezizomycotina</taxon>
        <taxon>Eurotiomycetes</taxon>
        <taxon>Chaetothyriomycetidae</taxon>
        <taxon>Verrucariales</taxon>
        <taxon>Verrucariaceae</taxon>
        <taxon>Endocarpon</taxon>
    </lineage>
</organism>
<reference evidence="20" key="1">
    <citation type="journal article" date="2014" name="BMC Genomics">
        <title>Genome characteristics reveal the impact of lichenization on lichen-forming fungus Endocarpon pusillum Hedwig (Verrucariales, Ascomycota).</title>
        <authorList>
            <person name="Wang Y.-Y."/>
            <person name="Liu B."/>
            <person name="Zhang X.-Y."/>
            <person name="Zhou Q.-M."/>
            <person name="Zhang T."/>
            <person name="Li H."/>
            <person name="Yu Y.-F."/>
            <person name="Zhang X.-L."/>
            <person name="Hao X.-Y."/>
            <person name="Wang M."/>
            <person name="Wang L."/>
            <person name="Wei J.-C."/>
        </authorList>
    </citation>
    <scope>NUCLEOTIDE SEQUENCE [LARGE SCALE GENOMIC DNA]</scope>
    <source>
        <strain evidence="20">Z07020 / HMAS-L-300199</strain>
    </source>
</reference>
<evidence type="ECO:0000256" key="11">
    <source>
        <dbReference type="ARBA" id="ARBA00023180"/>
    </source>
</evidence>
<keyword evidence="8 17" id="KW-0732">Signal</keyword>
<evidence type="ECO:0000256" key="6">
    <source>
        <dbReference type="ARBA" id="ARBA00022676"/>
    </source>
</evidence>
<protein>
    <recommendedName>
        <fullName evidence="4">chitinase</fullName>
        <ecNumber evidence="4">3.2.1.14</ecNumber>
    </recommendedName>
</protein>
<dbReference type="GO" id="GO:0031505">
    <property type="term" value="P:fungal-type cell wall organization"/>
    <property type="evidence" value="ECO:0007669"/>
    <property type="project" value="TreeGrafter"/>
</dbReference>
<evidence type="ECO:0000313" key="20">
    <source>
        <dbReference type="Proteomes" id="UP000019373"/>
    </source>
</evidence>
<dbReference type="GO" id="GO:0008843">
    <property type="term" value="F:endochitinase activity"/>
    <property type="evidence" value="ECO:0007669"/>
    <property type="project" value="UniProtKB-EC"/>
</dbReference>
<feature type="signal peptide" evidence="17">
    <location>
        <begin position="1"/>
        <end position="23"/>
    </location>
</feature>
<evidence type="ECO:0000256" key="8">
    <source>
        <dbReference type="ARBA" id="ARBA00022729"/>
    </source>
</evidence>
<dbReference type="PANTHER" id="PTHR10963">
    <property type="entry name" value="GLYCOSYL HYDROLASE-RELATED"/>
    <property type="match status" value="1"/>
</dbReference>
<comment type="subcellular location">
    <subcellularLocation>
        <location evidence="3">Membrane</location>
    </subcellularLocation>
    <subcellularLocation>
        <location evidence="2">Secreted</location>
        <location evidence="2">Cell wall</location>
    </subcellularLocation>
</comment>
<evidence type="ECO:0000259" key="18">
    <source>
        <dbReference type="PROSITE" id="PS51762"/>
    </source>
</evidence>
<evidence type="ECO:0000256" key="16">
    <source>
        <dbReference type="SAM" id="Phobius"/>
    </source>
</evidence>
<keyword evidence="5" id="KW-0134">Cell wall</keyword>
<dbReference type="RefSeq" id="XP_007801973.1">
    <property type="nucleotide sequence ID" value="XM_007803782.1"/>
</dbReference>
<keyword evidence="11" id="KW-0325">Glycoprotein</keyword>
<dbReference type="eggNOG" id="ENOG502QVQI">
    <property type="taxonomic scope" value="Eukaryota"/>
</dbReference>
<dbReference type="GO" id="GO:0005975">
    <property type="term" value="P:carbohydrate metabolic process"/>
    <property type="evidence" value="ECO:0007669"/>
    <property type="project" value="InterPro"/>
</dbReference>
<dbReference type="PANTHER" id="PTHR10963:SF27">
    <property type="entry name" value="GLYCOSIDASE-RELATED"/>
    <property type="match status" value="1"/>
</dbReference>
<keyword evidence="13" id="KW-0961">Cell wall biogenesis/degradation</keyword>
<evidence type="ECO:0000256" key="13">
    <source>
        <dbReference type="ARBA" id="ARBA00023316"/>
    </source>
</evidence>
<dbReference type="Gene3D" id="2.60.120.200">
    <property type="match status" value="1"/>
</dbReference>
<feature type="transmembrane region" description="Helical" evidence="16">
    <location>
        <begin position="307"/>
        <end position="329"/>
    </location>
</feature>
<dbReference type="GO" id="GO:0016757">
    <property type="term" value="F:glycosyltransferase activity"/>
    <property type="evidence" value="ECO:0007669"/>
    <property type="project" value="UniProtKB-KW"/>
</dbReference>
<dbReference type="OMA" id="VRLGIWP"/>
<dbReference type="EC" id="3.2.1.14" evidence="4"/>
<evidence type="ECO:0000256" key="10">
    <source>
        <dbReference type="ARBA" id="ARBA00023136"/>
    </source>
</evidence>
<evidence type="ECO:0000256" key="7">
    <source>
        <dbReference type="ARBA" id="ARBA00022679"/>
    </source>
</evidence>
<keyword evidence="9" id="KW-0378">Hydrolase</keyword>
<evidence type="ECO:0000256" key="17">
    <source>
        <dbReference type="SAM" id="SignalP"/>
    </source>
</evidence>
<dbReference type="Proteomes" id="UP000019373">
    <property type="component" value="Unassembled WGS sequence"/>
</dbReference>
<keyword evidence="7" id="KW-0808">Transferase</keyword>
<dbReference type="SUPFAM" id="SSF49899">
    <property type="entry name" value="Concanavalin A-like lectins/glucanases"/>
    <property type="match status" value="1"/>
</dbReference>
<accession>U1G4X7</accession>
<dbReference type="PROSITE" id="PS51762">
    <property type="entry name" value="GH16_2"/>
    <property type="match status" value="1"/>
</dbReference>
<dbReference type="CDD" id="cd02183">
    <property type="entry name" value="GH16_fungal_CRH1_transglycosylase"/>
    <property type="match status" value="1"/>
</dbReference>
<dbReference type="Pfam" id="PF00722">
    <property type="entry name" value="Glyco_hydro_16"/>
    <property type="match status" value="1"/>
</dbReference>
<dbReference type="GO" id="GO:0016020">
    <property type="term" value="C:membrane"/>
    <property type="evidence" value="ECO:0007669"/>
    <property type="project" value="UniProtKB-SubCell"/>
</dbReference>
<proteinExistence type="inferred from homology"/>
<dbReference type="GeneID" id="19242426"/>
<evidence type="ECO:0000256" key="3">
    <source>
        <dbReference type="ARBA" id="ARBA00004370"/>
    </source>
</evidence>
<evidence type="ECO:0000313" key="19">
    <source>
        <dbReference type="EMBL" id="ERF72382.1"/>
    </source>
</evidence>
<evidence type="ECO:0000256" key="5">
    <source>
        <dbReference type="ARBA" id="ARBA00022512"/>
    </source>
</evidence>
<name>U1G4X7_ENDPU</name>
<keyword evidence="20" id="KW-1185">Reference proteome</keyword>
<keyword evidence="6" id="KW-0328">Glycosyltransferase</keyword>
<gene>
    <name evidence="19" type="ORF">EPUS_07544</name>
</gene>
<feature type="domain" description="GH16" evidence="18">
    <location>
        <begin position="24"/>
        <end position="237"/>
    </location>
</feature>
<feature type="chain" id="PRO_5004611142" description="chitinase" evidence="17">
    <location>
        <begin position="24"/>
        <end position="383"/>
    </location>
</feature>
<dbReference type="FunFam" id="2.60.120.200:FF:000152">
    <property type="entry name" value="Cell wall glucanase"/>
    <property type="match status" value="1"/>
</dbReference>
<dbReference type="InterPro" id="IPR000757">
    <property type="entry name" value="Beta-glucanase-like"/>
</dbReference>
<dbReference type="GO" id="GO:0009277">
    <property type="term" value="C:fungal-type cell wall"/>
    <property type="evidence" value="ECO:0007669"/>
    <property type="project" value="TreeGrafter"/>
</dbReference>
<keyword evidence="16" id="KW-1133">Transmembrane helix</keyword>
<comment type="catalytic activity">
    <reaction evidence="1">
        <text>Random endo-hydrolysis of N-acetyl-beta-D-glucosaminide (1-&gt;4)-beta-linkages in chitin and chitodextrins.</text>
        <dbReference type="EC" id="3.2.1.14"/>
    </reaction>
</comment>
<dbReference type="HOGENOM" id="CLU_027506_1_1_1"/>